<feature type="non-terminal residue" evidence="3">
    <location>
        <position position="302"/>
    </location>
</feature>
<gene>
    <name evidence="3" type="ORF">M407DRAFT_13303</name>
</gene>
<evidence type="ECO:0000256" key="1">
    <source>
        <dbReference type="SAM" id="MobiDB-lite"/>
    </source>
</evidence>
<dbReference type="Gene3D" id="3.90.1140.10">
    <property type="entry name" value="Cyclic phosphodiesterase"/>
    <property type="match status" value="1"/>
</dbReference>
<dbReference type="STRING" id="1051891.A0A0C3PZQ6"/>
<feature type="region of interest" description="Disordered" evidence="1">
    <location>
        <begin position="132"/>
        <end position="160"/>
    </location>
</feature>
<dbReference type="InterPro" id="IPR009210">
    <property type="entry name" value="ASCC1"/>
</dbReference>
<evidence type="ECO:0000313" key="4">
    <source>
        <dbReference type="Proteomes" id="UP000054248"/>
    </source>
</evidence>
<name>A0A0C3PZQ6_9AGAM</name>
<dbReference type="EMBL" id="KN824105">
    <property type="protein sequence ID" value="KIO15411.1"/>
    <property type="molecule type" value="Genomic_DNA"/>
</dbReference>
<dbReference type="PANTHER" id="PTHR13360">
    <property type="entry name" value="ACTIVATING SIGNAL COINTEGRATOR 1 COMPLEX SUBUNIT 1"/>
    <property type="match status" value="1"/>
</dbReference>
<dbReference type="GO" id="GO:0006307">
    <property type="term" value="P:DNA alkylation repair"/>
    <property type="evidence" value="ECO:0007669"/>
    <property type="project" value="InterPro"/>
</dbReference>
<reference evidence="4" key="2">
    <citation type="submission" date="2015-01" db="EMBL/GenBank/DDBJ databases">
        <title>Evolutionary Origins and Diversification of the Mycorrhizal Mutualists.</title>
        <authorList>
            <consortium name="DOE Joint Genome Institute"/>
            <consortium name="Mycorrhizal Genomics Consortium"/>
            <person name="Kohler A."/>
            <person name="Kuo A."/>
            <person name="Nagy L.G."/>
            <person name="Floudas D."/>
            <person name="Copeland A."/>
            <person name="Barry K.W."/>
            <person name="Cichocki N."/>
            <person name="Veneault-Fourrey C."/>
            <person name="LaButti K."/>
            <person name="Lindquist E.A."/>
            <person name="Lipzen A."/>
            <person name="Lundell T."/>
            <person name="Morin E."/>
            <person name="Murat C."/>
            <person name="Riley R."/>
            <person name="Ohm R."/>
            <person name="Sun H."/>
            <person name="Tunlid A."/>
            <person name="Henrissat B."/>
            <person name="Grigoriev I.V."/>
            <person name="Hibbett D.S."/>
            <person name="Martin F."/>
        </authorList>
    </citation>
    <scope>NUCLEOTIDE SEQUENCE [LARGE SCALE GENOMIC DNA]</scope>
    <source>
        <strain evidence="4">MUT 4182</strain>
    </source>
</reference>
<organism evidence="3 4">
    <name type="scientific">Tulasnella calospora MUT 4182</name>
    <dbReference type="NCBI Taxonomy" id="1051891"/>
    <lineage>
        <taxon>Eukaryota</taxon>
        <taxon>Fungi</taxon>
        <taxon>Dikarya</taxon>
        <taxon>Basidiomycota</taxon>
        <taxon>Agaricomycotina</taxon>
        <taxon>Agaricomycetes</taxon>
        <taxon>Cantharellales</taxon>
        <taxon>Tulasnellaceae</taxon>
        <taxon>Tulasnella</taxon>
    </lineage>
</organism>
<sequence length="302" mass="32264">MSDSDLCQLGGKFSKHLSKSLLEVEGTIGEGAAVEATGNLGEAVAEVTGVVVGVRGGVGIIPGDQEAMIRKTLVRRTDQHQTLRSRVQSFHDGISASDRISPIPGFGGRLCQETQRLHMTLGVMALAEKASTEAASGSREAATQSEEAQLQAPSAPAPPKKTVAEALELLNSLRPEIINIINDTGDINVPLTGLKIMNDRPDEAYVLWTGPGTNNDGSSLWRISLLVHNKFQEAGFVTDTRPLKLHCTLLNSTFRRPRQAFSSTEILRRVAEQPEIAGIQAAKKQSVTPEDVASGADFGTYG</sequence>
<protein>
    <recommendedName>
        <fullName evidence="2">A-kinase anchor protein 7-like phosphoesterase domain-containing protein</fullName>
    </recommendedName>
</protein>
<accession>A0A0C3PZQ6</accession>
<dbReference type="HOGENOM" id="CLU_923067_0_0_1"/>
<keyword evidence="4" id="KW-1185">Reference proteome</keyword>
<feature type="domain" description="A-kinase anchor protein 7-like phosphoesterase" evidence="2">
    <location>
        <begin position="161"/>
        <end position="268"/>
    </location>
</feature>
<evidence type="ECO:0000313" key="3">
    <source>
        <dbReference type="EMBL" id="KIO15411.1"/>
    </source>
</evidence>
<dbReference type="Proteomes" id="UP000054248">
    <property type="component" value="Unassembled WGS sequence"/>
</dbReference>
<reference evidence="3 4" key="1">
    <citation type="submission" date="2014-04" db="EMBL/GenBank/DDBJ databases">
        <authorList>
            <consortium name="DOE Joint Genome Institute"/>
            <person name="Kuo A."/>
            <person name="Girlanda M."/>
            <person name="Perotto S."/>
            <person name="Kohler A."/>
            <person name="Nagy L.G."/>
            <person name="Floudas D."/>
            <person name="Copeland A."/>
            <person name="Barry K.W."/>
            <person name="Cichocki N."/>
            <person name="Veneault-Fourrey C."/>
            <person name="LaButti K."/>
            <person name="Lindquist E.A."/>
            <person name="Lipzen A."/>
            <person name="Lundell T."/>
            <person name="Morin E."/>
            <person name="Murat C."/>
            <person name="Sun H."/>
            <person name="Tunlid A."/>
            <person name="Henrissat B."/>
            <person name="Grigoriev I.V."/>
            <person name="Hibbett D.S."/>
            <person name="Martin F."/>
            <person name="Nordberg H.P."/>
            <person name="Cantor M.N."/>
            <person name="Hua S.X."/>
        </authorList>
    </citation>
    <scope>NUCLEOTIDE SEQUENCE [LARGE SCALE GENOMIC DNA]</scope>
    <source>
        <strain evidence="3 4">MUT 4182</strain>
    </source>
</reference>
<dbReference type="GO" id="GO:0006355">
    <property type="term" value="P:regulation of DNA-templated transcription"/>
    <property type="evidence" value="ECO:0007669"/>
    <property type="project" value="TreeGrafter"/>
</dbReference>
<dbReference type="GO" id="GO:0005634">
    <property type="term" value="C:nucleus"/>
    <property type="evidence" value="ECO:0007669"/>
    <property type="project" value="TreeGrafter"/>
</dbReference>
<dbReference type="OrthoDB" id="277832at2759"/>
<dbReference type="AlphaFoldDB" id="A0A0C3PZQ6"/>
<evidence type="ECO:0000259" key="2">
    <source>
        <dbReference type="Pfam" id="PF10469"/>
    </source>
</evidence>
<dbReference type="Pfam" id="PF10469">
    <property type="entry name" value="AKAP7_NLS"/>
    <property type="match status" value="1"/>
</dbReference>
<dbReference type="PANTHER" id="PTHR13360:SF1">
    <property type="entry name" value="ACTIVATING SIGNAL COINTEGRATOR 1 COMPLEX SUBUNIT 1"/>
    <property type="match status" value="1"/>
</dbReference>
<proteinExistence type="predicted"/>
<dbReference type="InterPro" id="IPR019510">
    <property type="entry name" value="AKAP7-like_phosphoesterase"/>
</dbReference>